<accession>W2VMR4</accession>
<proteinExistence type="predicted"/>
<evidence type="ECO:0000313" key="3">
    <source>
        <dbReference type="Proteomes" id="UP000018958"/>
    </source>
</evidence>
<name>W2VMR4_PHYNI</name>
<evidence type="ECO:0000256" key="1">
    <source>
        <dbReference type="SAM" id="MobiDB-lite"/>
    </source>
</evidence>
<gene>
    <name evidence="2" type="ORF">F441_22928</name>
</gene>
<dbReference type="EMBL" id="ANIX01005261">
    <property type="protein sequence ID" value="ETO99656.1"/>
    <property type="molecule type" value="Genomic_DNA"/>
</dbReference>
<feature type="compositionally biased region" description="Low complexity" evidence="1">
    <location>
        <begin position="1"/>
        <end position="11"/>
    </location>
</feature>
<reference evidence="2 3" key="1">
    <citation type="submission" date="2013-11" db="EMBL/GenBank/DDBJ databases">
        <title>The Genome Sequence of Phytophthora parasitica CJ01A1.</title>
        <authorList>
            <consortium name="The Broad Institute Genomics Platform"/>
            <person name="Russ C."/>
            <person name="Tyler B."/>
            <person name="Panabieres F."/>
            <person name="Shan W."/>
            <person name="Tripathy S."/>
            <person name="Grunwald N."/>
            <person name="Machado M."/>
            <person name="Johnson C.S."/>
            <person name="Walker B."/>
            <person name="Young S.K."/>
            <person name="Zeng Q."/>
            <person name="Gargeya S."/>
            <person name="Fitzgerald M."/>
            <person name="Haas B."/>
            <person name="Abouelleil A."/>
            <person name="Allen A.W."/>
            <person name="Alvarado L."/>
            <person name="Arachchi H.M."/>
            <person name="Berlin A.M."/>
            <person name="Chapman S.B."/>
            <person name="Gainer-Dewar J."/>
            <person name="Goldberg J."/>
            <person name="Griggs A."/>
            <person name="Gujja S."/>
            <person name="Hansen M."/>
            <person name="Howarth C."/>
            <person name="Imamovic A."/>
            <person name="Ireland A."/>
            <person name="Larimer J."/>
            <person name="McCowan C."/>
            <person name="Murphy C."/>
            <person name="Pearson M."/>
            <person name="Poon T.W."/>
            <person name="Priest M."/>
            <person name="Roberts A."/>
            <person name="Saif S."/>
            <person name="Shea T."/>
            <person name="Sisk P."/>
            <person name="Sykes S."/>
            <person name="Wortman J."/>
            <person name="Nusbaum C."/>
            <person name="Birren B."/>
        </authorList>
    </citation>
    <scope>NUCLEOTIDE SEQUENCE [LARGE SCALE GENOMIC DNA]</scope>
    <source>
        <strain evidence="2 3">CJ01A1</strain>
    </source>
</reference>
<dbReference type="OrthoDB" id="120736at2759"/>
<feature type="region of interest" description="Disordered" evidence="1">
    <location>
        <begin position="1"/>
        <end position="28"/>
    </location>
</feature>
<organism evidence="2 3">
    <name type="scientific">Phytophthora nicotianae CJ01A1</name>
    <dbReference type="NCBI Taxonomy" id="1317063"/>
    <lineage>
        <taxon>Eukaryota</taxon>
        <taxon>Sar</taxon>
        <taxon>Stramenopiles</taxon>
        <taxon>Oomycota</taxon>
        <taxon>Peronosporomycetes</taxon>
        <taxon>Peronosporales</taxon>
        <taxon>Peronosporaceae</taxon>
        <taxon>Phytophthora</taxon>
    </lineage>
</organism>
<evidence type="ECO:0000313" key="2">
    <source>
        <dbReference type="EMBL" id="ETO99656.1"/>
    </source>
</evidence>
<dbReference type="Proteomes" id="UP000018958">
    <property type="component" value="Unassembled WGS sequence"/>
</dbReference>
<sequence>MTKTRSTSTTAADDDGGRDAMPIFTPVLPPRLSSTSHASLVQWRKERREYEETVRNRAKGGAEDKIVPIRTTFDEGLLRMWCSLRWQISIDDVTDEVILTEIDNIISCVKNNNVPDVDDEMREMLRMDLSESDVSERVIQYFKLCHDIIDDHGWQQFFSGDDGKKQLCRVLIALLQPRALREEVERTVRFQARAAKSDEVILHDLVLEKALDQGKKQPEPTTRQARSE</sequence>
<protein>
    <submittedName>
        <fullName evidence="2">Uncharacterized protein</fullName>
    </submittedName>
</protein>
<dbReference type="AlphaFoldDB" id="W2VMR4"/>
<comment type="caution">
    <text evidence="2">The sequence shown here is derived from an EMBL/GenBank/DDBJ whole genome shotgun (WGS) entry which is preliminary data.</text>
</comment>